<evidence type="ECO:0000259" key="3">
    <source>
        <dbReference type="Pfam" id="PF18890"/>
    </source>
</evidence>
<evidence type="ECO:0000313" key="6">
    <source>
        <dbReference type="Proteomes" id="UP001208570"/>
    </source>
</evidence>
<dbReference type="EMBL" id="JAODUP010000137">
    <property type="protein sequence ID" value="KAK2160238.1"/>
    <property type="molecule type" value="Genomic_DNA"/>
</dbReference>
<keyword evidence="6" id="KW-1185">Reference proteome</keyword>
<dbReference type="InterPro" id="IPR019162">
    <property type="entry name" value="FancL_WD-rpt_cont_dom"/>
</dbReference>
<dbReference type="Pfam" id="PF09765">
    <property type="entry name" value="FANCL_d1"/>
    <property type="match status" value="1"/>
</dbReference>
<dbReference type="Proteomes" id="UP001208570">
    <property type="component" value="Unassembled WGS sequence"/>
</dbReference>
<dbReference type="Pfam" id="PF18890">
    <property type="entry name" value="FANCL_d2"/>
    <property type="match status" value="1"/>
</dbReference>
<feature type="domain" description="FANCL UBC-like" evidence="4">
    <location>
        <begin position="248"/>
        <end position="284"/>
    </location>
</feature>
<dbReference type="InterPro" id="IPR043003">
    <property type="entry name" value="FANCL_d3_sf"/>
</dbReference>
<dbReference type="GO" id="GO:0043240">
    <property type="term" value="C:Fanconi anaemia nuclear complex"/>
    <property type="evidence" value="ECO:0007669"/>
    <property type="project" value="InterPro"/>
</dbReference>
<organism evidence="5 6">
    <name type="scientific">Paralvinella palmiformis</name>
    <dbReference type="NCBI Taxonomy" id="53620"/>
    <lineage>
        <taxon>Eukaryota</taxon>
        <taxon>Metazoa</taxon>
        <taxon>Spiralia</taxon>
        <taxon>Lophotrochozoa</taxon>
        <taxon>Annelida</taxon>
        <taxon>Polychaeta</taxon>
        <taxon>Sedentaria</taxon>
        <taxon>Canalipalpata</taxon>
        <taxon>Terebellida</taxon>
        <taxon>Terebelliformia</taxon>
        <taxon>Alvinellidae</taxon>
        <taxon>Paralvinella</taxon>
    </lineage>
</organism>
<evidence type="ECO:0000259" key="2">
    <source>
        <dbReference type="Pfam" id="PF11793"/>
    </source>
</evidence>
<reference evidence="5" key="1">
    <citation type="journal article" date="2023" name="Mol. Biol. Evol.">
        <title>Third-Generation Sequencing Reveals the Adaptive Role of the Epigenome in Three Deep-Sea Polychaetes.</title>
        <authorList>
            <person name="Perez M."/>
            <person name="Aroh O."/>
            <person name="Sun Y."/>
            <person name="Lan Y."/>
            <person name="Juniper S.K."/>
            <person name="Young C.R."/>
            <person name="Angers B."/>
            <person name="Qian P.Y."/>
        </authorList>
    </citation>
    <scope>NUCLEOTIDE SEQUENCE</scope>
    <source>
        <strain evidence="5">P08H-3</strain>
    </source>
</reference>
<dbReference type="InterPro" id="IPR026848">
    <property type="entry name" value="Fancl"/>
</dbReference>
<dbReference type="GO" id="GO:0006513">
    <property type="term" value="P:protein monoubiquitination"/>
    <property type="evidence" value="ECO:0007669"/>
    <property type="project" value="TreeGrafter"/>
</dbReference>
<dbReference type="CDD" id="cd23786">
    <property type="entry name" value="ELF_FANCL"/>
    <property type="match status" value="1"/>
</dbReference>
<accession>A0AAD9N9C7</accession>
<dbReference type="Pfam" id="PF18891">
    <property type="entry name" value="FANCL_d3"/>
    <property type="match status" value="2"/>
</dbReference>
<dbReference type="InterPro" id="IPR026850">
    <property type="entry name" value="FANCL_C"/>
</dbReference>
<dbReference type="CDD" id="cd23832">
    <property type="entry name" value="DRWD-C_FANCL"/>
    <property type="match status" value="1"/>
</dbReference>
<proteinExistence type="predicted"/>
<dbReference type="AlphaFoldDB" id="A0AAD9N9C7"/>
<evidence type="ECO:0000259" key="1">
    <source>
        <dbReference type="Pfam" id="PF09765"/>
    </source>
</evidence>
<sequence length="334" mass="38988">MDLLSSFPHLIPQNAERTHYRGFIAIKEQSFFIDVRLKSLTSLEGISLLCDWKLKDLLRDYQQLLYQRLLQTKKLVDFVHELRRIAASLKSGVLLILAFVDCQHHCELQLEAQHRNDGGLITARVGLYESLIEEIEQIGWERVAFVDQTFRELHLTVEDGSCRTHTLKIHLHNEHPREAPRCSTDLPKAFDFIWIPESHLSDLLDQFCHNLDQYQDLWDNFDEIDKMTWILEPEKCSRGDLYRRIALVISPLKLKLNNNLHEWDVSLTLLYNLEMVLEKKLPSPSETNKQDFSVECGICYSYRLGDEIPDQACDDPRCGQPFHHSCLYEVKTGP</sequence>
<dbReference type="InterPro" id="IPR016135">
    <property type="entry name" value="UBQ-conjugating_enzyme/RWD"/>
</dbReference>
<feature type="domain" description="FANCL UBC-like" evidence="3">
    <location>
        <begin position="127"/>
        <end position="214"/>
    </location>
</feature>
<protein>
    <recommendedName>
        <fullName evidence="7">RING-type domain-containing protein</fullName>
    </recommendedName>
</protein>
<comment type="caution">
    <text evidence="5">The sequence shown here is derived from an EMBL/GenBank/DDBJ whole genome shotgun (WGS) entry which is preliminary data.</text>
</comment>
<dbReference type="PANTHER" id="PTHR13206:SF0">
    <property type="entry name" value="E3 UBIQUITIN-PROTEIN LIGASE FANCL"/>
    <property type="match status" value="1"/>
</dbReference>
<dbReference type="Gene3D" id="3.10.110.20">
    <property type="entry name" value="RWD domain-like"/>
    <property type="match status" value="1"/>
</dbReference>
<dbReference type="Pfam" id="PF11793">
    <property type="entry name" value="FANCL_C"/>
    <property type="match status" value="1"/>
</dbReference>
<dbReference type="GO" id="GO:0036297">
    <property type="term" value="P:interstrand cross-link repair"/>
    <property type="evidence" value="ECO:0007669"/>
    <property type="project" value="InterPro"/>
</dbReference>
<evidence type="ECO:0008006" key="7">
    <source>
        <dbReference type="Google" id="ProtNLM"/>
    </source>
</evidence>
<gene>
    <name evidence="5" type="ORF">LSH36_137g01032</name>
</gene>
<dbReference type="PANTHER" id="PTHR13206">
    <property type="entry name" value="UBIQUITIN LIGASE PROTEIN PHF9 FANCONI ANEMIA GROUP L PROTEIN"/>
    <property type="match status" value="1"/>
</dbReference>
<dbReference type="SMART" id="SM01197">
    <property type="entry name" value="FANCL_C"/>
    <property type="match status" value="1"/>
</dbReference>
<dbReference type="Gene3D" id="3.10.110.10">
    <property type="entry name" value="Ubiquitin Conjugating Enzyme"/>
    <property type="match status" value="1"/>
</dbReference>
<dbReference type="InterPro" id="IPR043898">
    <property type="entry name" value="FANCL_d2"/>
</dbReference>
<dbReference type="Gene3D" id="3.30.40.10">
    <property type="entry name" value="Zinc/RING finger domain, C3HC4 (zinc finger)"/>
    <property type="match status" value="1"/>
</dbReference>
<feature type="domain" description="FANCL UBC-like" evidence="4">
    <location>
        <begin position="217"/>
        <end position="247"/>
    </location>
</feature>
<evidence type="ECO:0000313" key="5">
    <source>
        <dbReference type="EMBL" id="KAK2160238.1"/>
    </source>
</evidence>
<evidence type="ECO:0000259" key="4">
    <source>
        <dbReference type="Pfam" id="PF18891"/>
    </source>
</evidence>
<dbReference type="InterPro" id="IPR013083">
    <property type="entry name" value="Znf_RING/FYVE/PHD"/>
</dbReference>
<feature type="domain" description="FANCL C-terminal" evidence="2">
    <location>
        <begin position="293"/>
        <end position="329"/>
    </location>
</feature>
<feature type="domain" description="Fanconi anemia complex subunit FancL WD-repeat containing" evidence="1">
    <location>
        <begin position="3"/>
        <end position="85"/>
    </location>
</feature>
<dbReference type="CDD" id="cd23831">
    <property type="entry name" value="DRWD-N_FANCL"/>
    <property type="match status" value="1"/>
</dbReference>
<name>A0AAD9N9C7_9ANNE</name>
<dbReference type="GO" id="GO:0061630">
    <property type="term" value="F:ubiquitin protein ligase activity"/>
    <property type="evidence" value="ECO:0007669"/>
    <property type="project" value="TreeGrafter"/>
</dbReference>
<dbReference type="InterPro" id="IPR044037">
    <property type="entry name" value="FANCL_d3"/>
</dbReference>